<dbReference type="RefSeq" id="YP_009836189.1">
    <property type="nucleotide sequence ID" value="NC_048687.1"/>
</dbReference>
<dbReference type="KEGG" id="vg:55606428"/>
<dbReference type="Proteomes" id="UP000240618">
    <property type="component" value="Segment"/>
</dbReference>
<keyword evidence="3" id="KW-1185">Reference proteome</keyword>
<name>A0A2I6PI41_9CAUD</name>
<evidence type="ECO:0000259" key="1">
    <source>
        <dbReference type="Pfam" id="PF20557"/>
    </source>
</evidence>
<protein>
    <recommendedName>
        <fullName evidence="1">Putative DnaT-like domain-containing protein</fullName>
    </recommendedName>
</protein>
<organism evidence="2 3">
    <name type="scientific">Pseudomonas phage PMBT14</name>
    <dbReference type="NCBI Taxonomy" id="2059855"/>
    <lineage>
        <taxon>Viruses</taxon>
        <taxon>Duplodnaviria</taxon>
        <taxon>Heunggongvirae</taxon>
        <taxon>Uroviricota</taxon>
        <taxon>Caudoviricetes</taxon>
        <taxon>Knuthellervirus</taxon>
        <taxon>Knuthellervirus PMBT14</taxon>
    </lineage>
</organism>
<evidence type="ECO:0000313" key="3">
    <source>
        <dbReference type="Proteomes" id="UP000240618"/>
    </source>
</evidence>
<dbReference type="GeneID" id="55606428"/>
<feature type="domain" description="Putative DnaT-like" evidence="1">
    <location>
        <begin position="1"/>
        <end position="165"/>
    </location>
</feature>
<sequence length="165" mass="18029">MALIIEDGTGVTGANSYASVAEIRAYCEARGIELPPEDAGVEVMAVNAFDYIESLEARFKGHRVFQRTSWPRDCVCVGREELPNNVIPWQVKEAQCQATAEATEQDLMPNITTAVKREKVDVLEVEYASATTTDGLTQSPAFPKVDAKLAMLMCGGGYRVRVVRG</sequence>
<proteinExistence type="predicted"/>
<accession>A0A2I6PI41</accession>
<evidence type="ECO:0000313" key="2">
    <source>
        <dbReference type="EMBL" id="AUM59726.1"/>
    </source>
</evidence>
<dbReference type="InterPro" id="IPR046787">
    <property type="entry name" value="DnaT_2"/>
</dbReference>
<reference evidence="2 3" key="1">
    <citation type="journal article" date="2018" name="Arch. Virol.">
        <title>Genome sequence of the novel virulent bacteriophage PMBT14 with lytic activity against Pseudomonas fluorescens DSM 50090(R).</title>
        <authorList>
            <person name="Koberg S."/>
            <person name="Gieschler S."/>
            <person name="Brinks E."/>
            <person name="Wenning M."/>
            <person name="Neve H."/>
            <person name="Franz C.M."/>
        </authorList>
    </citation>
    <scope>NUCLEOTIDE SEQUENCE [LARGE SCALE GENOMIC DNA]</scope>
</reference>
<dbReference type="Pfam" id="PF20557">
    <property type="entry name" value="DnaT_2"/>
    <property type="match status" value="1"/>
</dbReference>
<dbReference type="EMBL" id="MG596800">
    <property type="protein sequence ID" value="AUM59726.1"/>
    <property type="molecule type" value="Genomic_DNA"/>
</dbReference>